<keyword evidence="3" id="KW-0812">Transmembrane</keyword>
<evidence type="ECO:0000259" key="4">
    <source>
        <dbReference type="SMART" id="SM00563"/>
    </source>
</evidence>
<dbReference type="GO" id="GO:0006654">
    <property type="term" value="P:phosphatidic acid biosynthetic process"/>
    <property type="evidence" value="ECO:0007669"/>
    <property type="project" value="TreeGrafter"/>
</dbReference>
<dbReference type="InterPro" id="IPR002123">
    <property type="entry name" value="Plipid/glycerol_acylTrfase"/>
</dbReference>
<dbReference type="AlphaFoldDB" id="A0AAC8X1W0"/>
<dbReference type="Proteomes" id="UP000067698">
    <property type="component" value="Chromosome"/>
</dbReference>
<accession>A0AAC8X1W0</accession>
<feature type="domain" description="Phospholipid/glycerol acyltransferase" evidence="4">
    <location>
        <begin position="40"/>
        <end position="150"/>
    </location>
</feature>
<dbReference type="PANTHER" id="PTHR10434:SF40">
    <property type="entry name" value="1-ACYL-SN-GLYCEROL-3-PHOSPHATE ACYLTRANSFERASE"/>
    <property type="match status" value="1"/>
</dbReference>
<dbReference type="CDD" id="cd07989">
    <property type="entry name" value="LPLAT_AGPAT-like"/>
    <property type="match status" value="1"/>
</dbReference>
<sequence length="229" mass="25852">MKGKPMIYNILLTLICWFIQLINGPTKIDIDEAFDPEANYLVVGPHRSILDPIFIAMALRPRQMAFMAKKELLANKFLTWFFTTINIIPVDREKPSASTIKQAVRTIKEGEKYVGLFPTGSRYSDEIKDGAVSMAKMGKAEILPVTYQGPVGIRDLFTWKKANRAKVRVGKPIQLPDVKRLSDEDNKAINQAIKDAFIENDRILDPNYTYDLAGAVAKRDAKHAKKAKK</sequence>
<evidence type="ECO:0000313" key="6">
    <source>
        <dbReference type="Proteomes" id="UP000067698"/>
    </source>
</evidence>
<protein>
    <submittedName>
        <fullName evidence="5">Acyl-phosphate glycerol 3-phosphate acyltransferase</fullName>
    </submittedName>
</protein>
<dbReference type="SUPFAM" id="SSF69593">
    <property type="entry name" value="Glycerol-3-phosphate (1)-acyltransferase"/>
    <property type="match status" value="1"/>
</dbReference>
<keyword evidence="1" id="KW-0808">Transferase</keyword>
<organism evidence="5 6">
    <name type="scientific">Aerococcus urinaeequi</name>
    <dbReference type="NCBI Taxonomy" id="51665"/>
    <lineage>
        <taxon>Bacteria</taxon>
        <taxon>Bacillati</taxon>
        <taxon>Bacillota</taxon>
        <taxon>Bacilli</taxon>
        <taxon>Lactobacillales</taxon>
        <taxon>Aerococcaceae</taxon>
        <taxon>Aerococcus</taxon>
    </lineage>
</organism>
<evidence type="ECO:0000256" key="3">
    <source>
        <dbReference type="SAM" id="Phobius"/>
    </source>
</evidence>
<name>A0AAC8X1W0_9LACT</name>
<proteinExistence type="predicted"/>
<dbReference type="SMART" id="SM00563">
    <property type="entry name" value="PlsC"/>
    <property type="match status" value="1"/>
</dbReference>
<dbReference type="PANTHER" id="PTHR10434">
    <property type="entry name" value="1-ACYL-SN-GLYCEROL-3-PHOSPHATE ACYLTRANSFERASE"/>
    <property type="match status" value="1"/>
</dbReference>
<keyword evidence="3" id="KW-0472">Membrane</keyword>
<reference evidence="6" key="2">
    <citation type="submission" date="2016-01" db="EMBL/GenBank/DDBJ databases">
        <title>Six Aerococcus type strain genome sequencing and assembly using PacBio and Illumina Hiseq.</title>
        <authorList>
            <person name="Carkaci D."/>
            <person name="Dargis R."/>
            <person name="Nielsen X.C."/>
            <person name="Skovgaard O."/>
            <person name="Fuursted K."/>
            <person name="Christensen J.J."/>
        </authorList>
    </citation>
    <scope>NUCLEOTIDE SEQUENCE [LARGE SCALE GENOMIC DNA]</scope>
    <source>
        <strain evidence="6">CCUG28094</strain>
    </source>
</reference>
<evidence type="ECO:0000256" key="2">
    <source>
        <dbReference type="ARBA" id="ARBA00023315"/>
    </source>
</evidence>
<keyword evidence="2 5" id="KW-0012">Acyltransferase</keyword>
<dbReference type="GO" id="GO:0003841">
    <property type="term" value="F:1-acylglycerol-3-phosphate O-acyltransferase activity"/>
    <property type="evidence" value="ECO:0007669"/>
    <property type="project" value="TreeGrafter"/>
</dbReference>
<evidence type="ECO:0000256" key="1">
    <source>
        <dbReference type="ARBA" id="ARBA00022679"/>
    </source>
</evidence>
<evidence type="ECO:0000313" key="5">
    <source>
        <dbReference type="EMBL" id="AMB98233.1"/>
    </source>
</evidence>
<reference evidence="5 6" key="1">
    <citation type="journal article" date="2016" name="Genome Announc.">
        <title>Complete Genome Sequences of Aerococcus christensenii CCUG 28831T, Aerococcus sanguinicola CCUG 43001T, Aerococcus urinae CCUG 36881T, Aerococcus urinaeequi CCUG 28094T, Aerococcus urinaehominis CCUG 42038 BT, and Aerococcus viridans CCUG 4311T.</title>
        <authorList>
            <person name="Carkaci D."/>
            <person name="Dargis R."/>
            <person name="Nielsen X.C."/>
            <person name="Skovgaard O."/>
            <person name="Fuursted K."/>
            <person name="Christensen J.J."/>
        </authorList>
    </citation>
    <scope>NUCLEOTIDE SEQUENCE [LARGE SCALE GENOMIC DNA]</scope>
    <source>
        <strain evidence="5 6">CCUG28094</strain>
    </source>
</reference>
<gene>
    <name evidence="5" type="ORF">AWM74_08420</name>
</gene>
<dbReference type="Pfam" id="PF01553">
    <property type="entry name" value="Acyltransferase"/>
    <property type="match status" value="1"/>
</dbReference>
<dbReference type="EMBL" id="CP014162">
    <property type="protein sequence ID" value="AMB98233.1"/>
    <property type="molecule type" value="Genomic_DNA"/>
</dbReference>
<feature type="transmembrane region" description="Helical" evidence="3">
    <location>
        <begin position="7"/>
        <end position="26"/>
    </location>
</feature>
<keyword evidence="3" id="KW-1133">Transmembrane helix</keyword>